<organism evidence="1 3">
    <name type="scientific">Glycomyces lechevalierae</name>
    <dbReference type="NCBI Taxonomy" id="256034"/>
    <lineage>
        <taxon>Bacteria</taxon>
        <taxon>Bacillati</taxon>
        <taxon>Actinomycetota</taxon>
        <taxon>Actinomycetes</taxon>
        <taxon>Glycomycetales</taxon>
        <taxon>Glycomycetaceae</taxon>
        <taxon>Glycomyces</taxon>
    </lineage>
</organism>
<dbReference type="EMBL" id="JAPZVQ010000001">
    <property type="protein sequence ID" value="MDA1383809.1"/>
    <property type="molecule type" value="Genomic_DNA"/>
</dbReference>
<reference evidence="1" key="1">
    <citation type="submission" date="2022-12" db="EMBL/GenBank/DDBJ databases">
        <title>Gycomyces niveus sp.nov., a novel actinomycete isolated from soil in Shouguang.</title>
        <authorList>
            <person name="Yang X."/>
        </authorList>
    </citation>
    <scope>NUCLEOTIDE SEQUENCE</scope>
    <source>
        <strain evidence="1">DSM 44724</strain>
    </source>
</reference>
<proteinExistence type="predicted"/>
<reference evidence="2 4" key="2">
    <citation type="submission" date="2023-07" db="EMBL/GenBank/DDBJ databases">
        <title>Sequencing the genomes of 1000 actinobacteria strains.</title>
        <authorList>
            <person name="Klenk H.-P."/>
        </authorList>
    </citation>
    <scope>NUCLEOTIDE SEQUENCE [LARGE SCALE GENOMIC DNA]</scope>
    <source>
        <strain evidence="2 4">DSM 44724</strain>
    </source>
</reference>
<comment type="caution">
    <text evidence="1">The sequence shown here is derived from an EMBL/GenBank/DDBJ whole genome shotgun (WGS) entry which is preliminary data.</text>
</comment>
<dbReference type="AlphaFoldDB" id="A0A9X3PGM6"/>
<dbReference type="EMBL" id="JAVDYD010000001">
    <property type="protein sequence ID" value="MDR7341198.1"/>
    <property type="molecule type" value="Genomic_DNA"/>
</dbReference>
<evidence type="ECO:0000313" key="4">
    <source>
        <dbReference type="Proteomes" id="UP001183604"/>
    </source>
</evidence>
<dbReference type="Proteomes" id="UP001183604">
    <property type="component" value="Unassembled WGS sequence"/>
</dbReference>
<dbReference type="Proteomes" id="UP001145799">
    <property type="component" value="Unassembled WGS sequence"/>
</dbReference>
<accession>A0A9X3PGM6</accession>
<evidence type="ECO:0000313" key="3">
    <source>
        <dbReference type="Proteomes" id="UP001145799"/>
    </source>
</evidence>
<evidence type="ECO:0000313" key="1">
    <source>
        <dbReference type="EMBL" id="MDA1383809.1"/>
    </source>
</evidence>
<keyword evidence="4" id="KW-1185">Reference proteome</keyword>
<evidence type="ECO:0000313" key="2">
    <source>
        <dbReference type="EMBL" id="MDR7341198.1"/>
    </source>
</evidence>
<gene>
    <name evidence="2" type="ORF">J2S69_004917</name>
    <name evidence="1" type="ORF">O2L01_02335</name>
</gene>
<sequence>MPDRVAGARQLGLDRLAHDRGDHSRVGAVREALFRLARHAFGHRPVGAVAGVLAELRGRLVLEPGLDDAGLDHDHVDPELVDLHAQRVRERLQGVLGRVVPGAERQGDHAADRGDVHDRAPALLSHVRQDELHEPGRGDHVHLEQVAGLGQRHLLDRAVDHRARVVDQHVDAPLLFDDGGDGAVEPVAVPGVHRERVPAGGDEAAHLVHAPRGAVDDVPGAQQVEGDGVADAGRGARDEADLRVHIAHSFQATGSACTP</sequence>
<protein>
    <submittedName>
        <fullName evidence="1">Uncharacterized protein</fullName>
    </submittedName>
</protein>
<name>A0A9X3PGM6_9ACTN</name>